<keyword evidence="4" id="KW-0500">Molybdenum</keyword>
<evidence type="ECO:0000256" key="5">
    <source>
        <dbReference type="SAM" id="SignalP"/>
    </source>
</evidence>
<dbReference type="CDD" id="cd00887">
    <property type="entry name" value="MoeA"/>
    <property type="match status" value="1"/>
</dbReference>
<reference evidence="7" key="1">
    <citation type="submission" date="2020-05" db="EMBL/GenBank/DDBJ databases">
        <title>Phylogenomic resolution of chytrid fungi.</title>
        <authorList>
            <person name="Stajich J.E."/>
            <person name="Amses K."/>
            <person name="Simmons R."/>
            <person name="Seto K."/>
            <person name="Myers J."/>
            <person name="Bonds A."/>
            <person name="Quandt C.A."/>
            <person name="Barry K."/>
            <person name="Liu P."/>
            <person name="Grigoriev I."/>
            <person name="Longcore J.E."/>
            <person name="James T.Y."/>
        </authorList>
    </citation>
    <scope>NUCLEOTIDE SEQUENCE</scope>
    <source>
        <strain evidence="7">JEL0476</strain>
    </source>
</reference>
<sequence length="753" mass="82709">MRVIGRVLLTLVTINSLSGSFLNKVASLFPRSNPLPEVVDFHPGLSRRDIGCVDGFDVRDCPLIQSQCQDMICEEGTSCQIIVQSCSKMYSVGIITVSDRCYNGTAEDLSSVALKEILQDQKKFDIKKKELVPDEVMKIQKVICSWTRNSDENIDLILLTGGTGFGTRDVTPEAVTPILDKVADGLSVAMLTNSLKITPFAALSRPVCGIRNKSIIITLPGSPKAAKENLESILNILPHALELTLGLKDAGEKFHKDLKNDDKFHHYNLKPLQRGIHNCGHHHDNDKSNETNKSDLLGLPVALRSRKSPFEMISFEKALNLIKRNYPKPKKISKKVDFDLVGYVICEDIFSQENLPDYRASIVDGYAIYHNDGKGEFAVMDSATAGEDSVLKLSSKEICRITTGALVPEGATAVVMVEDTEVIKAADDGKTEDIVGINVEVSEGENIREIGSDVLKGELLLEKGTLITQIGAEIGMLACCGISEVNVYKKPIVAVLSTGNEVVDHFQKLGKGQVRDANRPSLISAIKCAGFEYLDLGIASDDPAKLEEIIRFGLSKCDVLITTGGVSMGEKDFLKSILEQNLKGEILFGRVSLKPGKPITFVKIPKEKNIFDQDKICFSLPGNPVSALVTFFLFVLPTLKWISGEESFELPKIRVMITESIQLDPRPEFQRARATSIKSPQALEYFKFNKNIKAEEEGIGFIVNVNGFQRSSRLKSCLNTNVLICLPGFVKGKLEVLQPGTCLDAIVIENIGF</sequence>
<evidence type="ECO:0000256" key="1">
    <source>
        <dbReference type="ARBA" id="ARBA00005046"/>
    </source>
</evidence>
<dbReference type="GO" id="GO:0005524">
    <property type="term" value="F:ATP binding"/>
    <property type="evidence" value="ECO:0007669"/>
    <property type="project" value="UniProtKB-UniRule"/>
</dbReference>
<feature type="domain" description="MoaB/Mog" evidence="6">
    <location>
        <begin position="494"/>
        <end position="641"/>
    </location>
</feature>
<dbReference type="InterPro" id="IPR005110">
    <property type="entry name" value="MoeA_linker/N"/>
</dbReference>
<comment type="similarity">
    <text evidence="2">In the C-terminal section; belongs to the MoeA family.</text>
</comment>
<dbReference type="InterPro" id="IPR036688">
    <property type="entry name" value="MoeA_C_domain_IV_sf"/>
</dbReference>
<organism evidence="7 8">
    <name type="scientific">Clydaea vesicula</name>
    <dbReference type="NCBI Taxonomy" id="447962"/>
    <lineage>
        <taxon>Eukaryota</taxon>
        <taxon>Fungi</taxon>
        <taxon>Fungi incertae sedis</taxon>
        <taxon>Chytridiomycota</taxon>
        <taxon>Chytridiomycota incertae sedis</taxon>
        <taxon>Chytridiomycetes</taxon>
        <taxon>Lobulomycetales</taxon>
        <taxon>Lobulomycetaceae</taxon>
        <taxon>Clydaea</taxon>
    </lineage>
</organism>
<keyword evidence="8" id="KW-1185">Reference proteome</keyword>
<dbReference type="Pfam" id="PF03453">
    <property type="entry name" value="MoeA_N"/>
    <property type="match status" value="1"/>
</dbReference>
<feature type="chain" id="PRO_5042045262" description="MoaB/Mog domain-containing protein" evidence="5">
    <location>
        <begin position="20"/>
        <end position="753"/>
    </location>
</feature>
<dbReference type="Gene3D" id="2.40.340.10">
    <property type="entry name" value="MoeA, C-terminal, domain IV"/>
    <property type="match status" value="1"/>
</dbReference>
<dbReference type="CDD" id="cd00886">
    <property type="entry name" value="MogA_MoaB"/>
    <property type="match status" value="1"/>
</dbReference>
<feature type="domain" description="MoaB/Mog" evidence="6">
    <location>
        <begin position="93"/>
        <end position="240"/>
    </location>
</feature>
<dbReference type="GO" id="GO:0046872">
    <property type="term" value="F:metal ion binding"/>
    <property type="evidence" value="ECO:0007669"/>
    <property type="project" value="UniProtKB-UniRule"/>
</dbReference>
<dbReference type="Gene3D" id="3.90.105.10">
    <property type="entry name" value="Molybdopterin biosynthesis moea protein, domain 2"/>
    <property type="match status" value="1"/>
</dbReference>
<dbReference type="EMBL" id="JADGJW010000042">
    <property type="protein sequence ID" value="KAJ3226180.1"/>
    <property type="molecule type" value="Genomic_DNA"/>
</dbReference>
<keyword evidence="4" id="KW-0808">Transferase</keyword>
<dbReference type="SUPFAM" id="SSF63882">
    <property type="entry name" value="MoeA N-terminal region -like"/>
    <property type="match status" value="1"/>
</dbReference>
<comment type="caution">
    <text evidence="7">The sequence shown here is derived from an EMBL/GenBank/DDBJ whole genome shotgun (WGS) entry which is preliminary data.</text>
</comment>
<name>A0AAD5Y138_9FUNG</name>
<evidence type="ECO:0000256" key="2">
    <source>
        <dbReference type="ARBA" id="ARBA00008339"/>
    </source>
</evidence>
<dbReference type="GO" id="GO:0061598">
    <property type="term" value="F:molybdopterin adenylyltransferase activity"/>
    <property type="evidence" value="ECO:0007669"/>
    <property type="project" value="UniProtKB-UniRule"/>
</dbReference>
<feature type="signal peptide" evidence="5">
    <location>
        <begin position="1"/>
        <end position="19"/>
    </location>
</feature>
<dbReference type="PANTHER" id="PTHR10192:SF5">
    <property type="entry name" value="GEPHYRIN"/>
    <property type="match status" value="1"/>
</dbReference>
<dbReference type="GO" id="GO:0006777">
    <property type="term" value="P:Mo-molybdopterin cofactor biosynthetic process"/>
    <property type="evidence" value="ECO:0007669"/>
    <property type="project" value="UniProtKB-UniRule"/>
</dbReference>
<dbReference type="SUPFAM" id="SSF53218">
    <property type="entry name" value="Molybdenum cofactor biosynthesis proteins"/>
    <property type="match status" value="2"/>
</dbReference>
<comment type="catalytic activity">
    <reaction evidence="4">
        <text>adenylyl-molybdopterin + molybdate = Mo-molybdopterin + AMP + H(+)</text>
        <dbReference type="Rhea" id="RHEA:35047"/>
        <dbReference type="ChEBI" id="CHEBI:15378"/>
        <dbReference type="ChEBI" id="CHEBI:36264"/>
        <dbReference type="ChEBI" id="CHEBI:62727"/>
        <dbReference type="ChEBI" id="CHEBI:71302"/>
        <dbReference type="ChEBI" id="CHEBI:456215"/>
    </reaction>
</comment>
<keyword evidence="4" id="KW-0479">Metal-binding</keyword>
<dbReference type="SUPFAM" id="SSF63867">
    <property type="entry name" value="MoeA C-terminal domain-like"/>
    <property type="match status" value="1"/>
</dbReference>
<comment type="similarity">
    <text evidence="4">Belongs to the MoeA family.</text>
</comment>
<evidence type="ECO:0000313" key="8">
    <source>
        <dbReference type="Proteomes" id="UP001211065"/>
    </source>
</evidence>
<dbReference type="Gene3D" id="2.170.190.11">
    <property type="entry name" value="Molybdopterin biosynthesis moea protein, domain 3"/>
    <property type="match status" value="1"/>
</dbReference>
<dbReference type="InterPro" id="IPR036425">
    <property type="entry name" value="MoaB/Mog-like_dom_sf"/>
</dbReference>
<gene>
    <name evidence="7" type="ORF">HK099_005406</name>
</gene>
<dbReference type="InterPro" id="IPR008284">
    <property type="entry name" value="MoCF_biosynth_CS"/>
</dbReference>
<dbReference type="FunFam" id="2.170.190.11:FF:000001">
    <property type="entry name" value="Molybdopterin molybdenumtransferase"/>
    <property type="match status" value="1"/>
</dbReference>
<dbReference type="Gene3D" id="3.40.980.10">
    <property type="entry name" value="MoaB/Mog-like domain"/>
    <property type="match status" value="2"/>
</dbReference>
<dbReference type="InterPro" id="IPR001453">
    <property type="entry name" value="MoaB/Mog_dom"/>
</dbReference>
<dbReference type="GO" id="GO:0061599">
    <property type="term" value="F:molybdopterin molybdotransferase activity"/>
    <property type="evidence" value="ECO:0007669"/>
    <property type="project" value="UniProtKB-UniRule"/>
</dbReference>
<keyword evidence="3 4" id="KW-0501">Molybdenum cofactor biosynthesis</keyword>
<comment type="cofactor">
    <cofactor evidence="4">
        <name>Mg(2+)</name>
        <dbReference type="ChEBI" id="CHEBI:18420"/>
    </cofactor>
</comment>
<dbReference type="NCBIfam" id="TIGR00177">
    <property type="entry name" value="molyb_syn"/>
    <property type="match status" value="2"/>
</dbReference>
<comment type="function">
    <text evidence="4">Catalyzes two steps in the biosynthesis of the molybdenum cofactor. In the first step, molybdopterin is adenylated. Subsequently, molybdate is inserted into adenylated molybdopterin and AMP is released.</text>
</comment>
<accession>A0AAD5Y138</accession>
<protein>
    <recommendedName>
        <fullName evidence="6">MoaB/Mog domain-containing protein</fullName>
    </recommendedName>
</protein>
<evidence type="ECO:0000313" key="7">
    <source>
        <dbReference type="EMBL" id="KAJ3226180.1"/>
    </source>
</evidence>
<dbReference type="AlphaFoldDB" id="A0AAD5Y138"/>
<dbReference type="Proteomes" id="UP001211065">
    <property type="component" value="Unassembled WGS sequence"/>
</dbReference>
<evidence type="ECO:0000259" key="6">
    <source>
        <dbReference type="SMART" id="SM00852"/>
    </source>
</evidence>
<comment type="pathway">
    <text evidence="1 4">Cofactor biosynthesis; molybdopterin biosynthesis.</text>
</comment>
<dbReference type="SMART" id="SM00852">
    <property type="entry name" value="MoCF_biosynth"/>
    <property type="match status" value="2"/>
</dbReference>
<keyword evidence="5" id="KW-0732">Signal</keyword>
<dbReference type="InterPro" id="IPR038987">
    <property type="entry name" value="MoeA-like"/>
</dbReference>
<dbReference type="PANTHER" id="PTHR10192">
    <property type="entry name" value="MOLYBDOPTERIN BIOSYNTHESIS PROTEIN"/>
    <property type="match status" value="1"/>
</dbReference>
<dbReference type="PROSITE" id="PS01078">
    <property type="entry name" value="MOCF_BIOSYNTHESIS_1"/>
    <property type="match status" value="1"/>
</dbReference>
<keyword evidence="4" id="KW-0460">Magnesium</keyword>
<evidence type="ECO:0000256" key="4">
    <source>
        <dbReference type="RuleBase" id="RU365090"/>
    </source>
</evidence>
<proteinExistence type="inferred from homology"/>
<dbReference type="FunFam" id="3.40.980.10:FF:000001">
    <property type="entry name" value="Molybdopterin molybdenumtransferase"/>
    <property type="match status" value="1"/>
</dbReference>
<dbReference type="InterPro" id="IPR036135">
    <property type="entry name" value="MoeA_linker/N_sf"/>
</dbReference>
<evidence type="ECO:0000256" key="3">
    <source>
        <dbReference type="ARBA" id="ARBA00023150"/>
    </source>
</evidence>
<dbReference type="Pfam" id="PF00994">
    <property type="entry name" value="MoCF_biosynth"/>
    <property type="match status" value="2"/>
</dbReference>
<dbReference type="GO" id="GO:0005829">
    <property type="term" value="C:cytosol"/>
    <property type="evidence" value="ECO:0007669"/>
    <property type="project" value="TreeGrafter"/>
</dbReference>
<comment type="catalytic activity">
    <reaction evidence="4">
        <text>molybdopterin + ATP + H(+) = adenylyl-molybdopterin + diphosphate</text>
        <dbReference type="Rhea" id="RHEA:31331"/>
        <dbReference type="ChEBI" id="CHEBI:15378"/>
        <dbReference type="ChEBI" id="CHEBI:30616"/>
        <dbReference type="ChEBI" id="CHEBI:33019"/>
        <dbReference type="ChEBI" id="CHEBI:58698"/>
        <dbReference type="ChEBI" id="CHEBI:62727"/>
    </reaction>
</comment>